<reference evidence="8 9" key="1">
    <citation type="submission" date="2016-06" db="EMBL/GenBank/DDBJ databases">
        <title>Genome sequence of Porphyrobacter dokdonensis DSW-74.</title>
        <authorList>
            <person name="Kim J.F."/>
            <person name="Song J.Y."/>
        </authorList>
    </citation>
    <scope>NUCLEOTIDE SEQUENCE [LARGE SCALE GENOMIC DNA]</scope>
    <source>
        <strain evidence="8 9">DSW-74</strain>
    </source>
</reference>
<dbReference type="Pfam" id="PF00593">
    <property type="entry name" value="TonB_dep_Rec_b-barrel"/>
    <property type="match status" value="1"/>
</dbReference>
<comment type="similarity">
    <text evidence="4">Belongs to the TonB-dependent receptor family.</text>
</comment>
<evidence type="ECO:0000313" key="8">
    <source>
        <dbReference type="EMBL" id="OBV12103.1"/>
    </source>
</evidence>
<feature type="domain" description="TonB-dependent receptor-like beta-barrel" evidence="6">
    <location>
        <begin position="574"/>
        <end position="1088"/>
    </location>
</feature>
<dbReference type="AlphaFoldDB" id="A0A1A7BHS2"/>
<feature type="signal peptide" evidence="5">
    <location>
        <begin position="1"/>
        <end position="30"/>
    </location>
</feature>
<evidence type="ECO:0000256" key="1">
    <source>
        <dbReference type="ARBA" id="ARBA00004442"/>
    </source>
</evidence>
<dbReference type="InterPro" id="IPR012910">
    <property type="entry name" value="Plug_dom"/>
</dbReference>
<dbReference type="InterPro" id="IPR000531">
    <property type="entry name" value="Beta-barrel_TonB"/>
</dbReference>
<dbReference type="SUPFAM" id="SSF56935">
    <property type="entry name" value="Porins"/>
    <property type="match status" value="1"/>
</dbReference>
<dbReference type="Gene3D" id="2.170.130.10">
    <property type="entry name" value="TonB-dependent receptor, plug domain"/>
    <property type="match status" value="1"/>
</dbReference>
<dbReference type="PATRIC" id="fig|1300349.4.peg.232"/>
<evidence type="ECO:0000259" key="6">
    <source>
        <dbReference type="Pfam" id="PF00593"/>
    </source>
</evidence>
<organism evidence="8 9">
    <name type="scientific">Erythrobacter dokdonensis DSW-74</name>
    <dbReference type="NCBI Taxonomy" id="1300349"/>
    <lineage>
        <taxon>Bacteria</taxon>
        <taxon>Pseudomonadati</taxon>
        <taxon>Pseudomonadota</taxon>
        <taxon>Alphaproteobacteria</taxon>
        <taxon>Sphingomonadales</taxon>
        <taxon>Erythrobacteraceae</taxon>
        <taxon>Erythrobacter/Porphyrobacter group</taxon>
        <taxon>Erythrobacter</taxon>
    </lineage>
</organism>
<keyword evidence="2 4" id="KW-0472">Membrane</keyword>
<comment type="subcellular location">
    <subcellularLocation>
        <location evidence="1 4">Cell outer membrane</location>
    </subcellularLocation>
</comment>
<dbReference type="STRING" id="1300349.I603_0234"/>
<feature type="chain" id="PRO_5008509954" evidence="5">
    <location>
        <begin position="31"/>
        <end position="1117"/>
    </location>
</feature>
<name>A0A1A7BHS2_9SPHN</name>
<evidence type="ECO:0000256" key="2">
    <source>
        <dbReference type="ARBA" id="ARBA00023136"/>
    </source>
</evidence>
<keyword evidence="3" id="KW-0998">Cell outer membrane</keyword>
<dbReference type="InterPro" id="IPR006311">
    <property type="entry name" value="TAT_signal"/>
</dbReference>
<accession>A0A1A7BHS2</accession>
<evidence type="ECO:0000256" key="4">
    <source>
        <dbReference type="RuleBase" id="RU003357"/>
    </source>
</evidence>
<dbReference type="PROSITE" id="PS51318">
    <property type="entry name" value="TAT"/>
    <property type="match status" value="1"/>
</dbReference>
<dbReference type="Gene3D" id="2.40.170.20">
    <property type="entry name" value="TonB-dependent receptor, beta-barrel domain"/>
    <property type="match status" value="1"/>
</dbReference>
<proteinExistence type="inferred from homology"/>
<keyword evidence="8" id="KW-0675">Receptor</keyword>
<protein>
    <submittedName>
        <fullName evidence="8">TonB-dependent outer membrane receptor</fullName>
    </submittedName>
</protein>
<dbReference type="EMBL" id="LZYB01000001">
    <property type="protein sequence ID" value="OBV12103.1"/>
    <property type="molecule type" value="Genomic_DNA"/>
</dbReference>
<sequence length="1117" mass="119621">MNISKNALIRRTLLSTTLLTGIAAAAPVMAAEDLAAEILAEDAAAEAAADAPDEAIVVTGSRLRRDSNLDSPSPVVSITAESFRGEQEVADALRTIPALSASVSSAQSVAPGEVGSGAAVGAATLNLRALGAERTLVLVNGRRHVAGVAETSVVDINSIPSALIKEVEVLTGGASAVYGADAVTGVVNFILDREFDGLEVGLTGGISDNGDGENLDAYVKFGKNFADGRGNITLVGDYAYDKGIRFGDRRQFRDGNIATNGPNPDLRFQRGDLGTNTPNFSNFFSLANGRFPYGFVIPTPGSSRYNQIFPAGTAPTAAEQALIDRALAAPTRAIGSQYQFNITSAGGVIIPADFADPNSDIDGDGVSDCTESFTGFNGLFDYAGFGALGGCYIATGSGIEVIDDDGLIASNFNSFGGDAVIFDNNGFLIPKTERFGFNLLADYDLSDKVNAYFEGKYFRQETTFGTNQNSFYDLLTIAPDNPFIPDVLRPISDAAGGLFITRDPTDLGPNIDTNISETFRFVGGFKGDLTDEITFDISANWGRYDLKSINRNNVLYDRFLAAIDVTSDAQGNPVCRSELDPTTRSPSTPFGIPTGEFGYLTFVPGQGQCAPANLFGVGSISQEAVDFITVTTTNTFRTELFEIHGLVSGDTSAFFNLPYDSIQFALGAEYRKEKSNSFFDPLVRGILPVTTVDGTAGQFVGDAPGFDGNGFSQTSLATPPDGFFQNSGGSYDVVDIFGELGTTLVEGVPFVEELRLELAGRFSDYSTVGSVFTYAINGFWAPIEDLRIRGTYSRAVRAPNISELFAPPQAAFFRPFDPCDQTEIDRLSAAGDPNVTNRIANCRADGIPEGFSDPLSARFAGTIAGNPDLREETADTYTVGMVLQPRFIPGLAITADYYNIRIDDAISTIAAQDVVDNCYDSSTFPNDFCNSFTRNRDAASAQFLGFTSLNLTTINFVRIETAGIDTSVSYNTMIGEHRVGLSATASWTDKIDFFFDPTDLTRIDPELGEIQRPEWSGRATATYGYGDFNLNYTVTYLDGMALRGVEIETIDAQFGPAGLVGETWMHNIGASYTFTDMGLEVFGGINNLSDVKPFITERAYPASPIGRSFFLGLRWTM</sequence>
<dbReference type="GO" id="GO:0009279">
    <property type="term" value="C:cell outer membrane"/>
    <property type="evidence" value="ECO:0007669"/>
    <property type="project" value="UniProtKB-SubCell"/>
</dbReference>
<gene>
    <name evidence="8" type="ORF">I603_0234</name>
</gene>
<keyword evidence="5" id="KW-0732">Signal</keyword>
<keyword evidence="9" id="KW-1185">Reference proteome</keyword>
<dbReference type="PANTHER" id="PTHR47234:SF2">
    <property type="entry name" value="TONB-DEPENDENT RECEPTOR"/>
    <property type="match status" value="1"/>
</dbReference>
<dbReference type="InterPro" id="IPR037066">
    <property type="entry name" value="Plug_dom_sf"/>
</dbReference>
<evidence type="ECO:0000256" key="3">
    <source>
        <dbReference type="ARBA" id="ARBA00023237"/>
    </source>
</evidence>
<dbReference type="Proteomes" id="UP000092484">
    <property type="component" value="Unassembled WGS sequence"/>
</dbReference>
<evidence type="ECO:0000313" key="9">
    <source>
        <dbReference type="Proteomes" id="UP000092484"/>
    </source>
</evidence>
<dbReference type="Pfam" id="PF07715">
    <property type="entry name" value="Plug"/>
    <property type="match status" value="1"/>
</dbReference>
<evidence type="ECO:0000259" key="7">
    <source>
        <dbReference type="Pfam" id="PF07715"/>
    </source>
</evidence>
<feature type="domain" description="TonB-dependent receptor plug" evidence="7">
    <location>
        <begin position="69"/>
        <end position="186"/>
    </location>
</feature>
<dbReference type="PANTHER" id="PTHR47234">
    <property type="match status" value="1"/>
</dbReference>
<dbReference type="InterPro" id="IPR036942">
    <property type="entry name" value="Beta-barrel_TonB_sf"/>
</dbReference>
<keyword evidence="4" id="KW-0798">TonB box</keyword>
<comment type="caution">
    <text evidence="8">The sequence shown here is derived from an EMBL/GenBank/DDBJ whole genome shotgun (WGS) entry which is preliminary data.</text>
</comment>
<evidence type="ECO:0000256" key="5">
    <source>
        <dbReference type="SAM" id="SignalP"/>
    </source>
</evidence>